<keyword evidence="4" id="KW-1185">Reference proteome</keyword>
<feature type="signal peptide" evidence="2">
    <location>
        <begin position="1"/>
        <end position="26"/>
    </location>
</feature>
<keyword evidence="2" id="KW-0732">Signal</keyword>
<organism evidence="3 4">
    <name type="scientific">Punica granatum</name>
    <name type="common">Pomegranate</name>
    <dbReference type="NCBI Taxonomy" id="22663"/>
    <lineage>
        <taxon>Eukaryota</taxon>
        <taxon>Viridiplantae</taxon>
        <taxon>Streptophyta</taxon>
        <taxon>Embryophyta</taxon>
        <taxon>Tracheophyta</taxon>
        <taxon>Spermatophyta</taxon>
        <taxon>Magnoliopsida</taxon>
        <taxon>eudicotyledons</taxon>
        <taxon>Gunneridae</taxon>
        <taxon>Pentapetalae</taxon>
        <taxon>rosids</taxon>
        <taxon>malvids</taxon>
        <taxon>Myrtales</taxon>
        <taxon>Lythraceae</taxon>
        <taxon>Punica</taxon>
    </lineage>
</organism>
<evidence type="ECO:0000313" key="4">
    <source>
        <dbReference type="Proteomes" id="UP000233551"/>
    </source>
</evidence>
<sequence length="224" mass="24137">MGCPRAAAPCPTAFFLFLFLSCSLLAKNIKEKLKTNTQAINSISINAFGSSSSRLHGRFNRFRLTSSSRVNSAPDPSSHAQALSVTEHMPVRAFTPAPVTTQTSLLPPPQVLVCLPVPPGRSPACMHVQPPARPERPPAPVSPFVLVRARACPCSCLSTHPIMRLSSLSRLYTPRARPAVRLNPSECAALAPEHPSEDSTESPNSRTLPGLFPRIPRLGITFST</sequence>
<feature type="region of interest" description="Disordered" evidence="1">
    <location>
        <begin position="190"/>
        <end position="210"/>
    </location>
</feature>
<feature type="chain" id="PRO_5014122314" evidence="2">
    <location>
        <begin position="27"/>
        <end position="224"/>
    </location>
</feature>
<reference evidence="3 4" key="1">
    <citation type="submission" date="2017-11" db="EMBL/GenBank/DDBJ databases">
        <title>De-novo sequencing of pomegranate (Punica granatum L.) genome.</title>
        <authorList>
            <person name="Akparov Z."/>
            <person name="Amiraslanov A."/>
            <person name="Hajiyeva S."/>
            <person name="Abbasov M."/>
            <person name="Kaur K."/>
            <person name="Hamwieh A."/>
            <person name="Solovyev V."/>
            <person name="Salamov A."/>
            <person name="Braich B."/>
            <person name="Kosarev P."/>
            <person name="Mahmoud A."/>
            <person name="Hajiyev E."/>
            <person name="Babayeva S."/>
            <person name="Izzatullayeva V."/>
            <person name="Mammadov A."/>
            <person name="Mammadov A."/>
            <person name="Sharifova S."/>
            <person name="Ojaghi J."/>
            <person name="Eynullazada K."/>
            <person name="Bayramov B."/>
            <person name="Abdulazimova A."/>
            <person name="Shahmuradov I."/>
        </authorList>
    </citation>
    <scope>NUCLEOTIDE SEQUENCE [LARGE SCALE GENOMIC DNA]</scope>
    <source>
        <strain evidence="4">cv. AG2017</strain>
        <tissue evidence="3">Leaf</tissue>
    </source>
</reference>
<evidence type="ECO:0000256" key="2">
    <source>
        <dbReference type="SAM" id="SignalP"/>
    </source>
</evidence>
<comment type="caution">
    <text evidence="3">The sequence shown here is derived from an EMBL/GenBank/DDBJ whole genome shotgun (WGS) entry which is preliminary data.</text>
</comment>
<name>A0A2I0JPE9_PUNGR</name>
<gene>
    <name evidence="3" type="ORF">CRG98_021440</name>
</gene>
<proteinExistence type="predicted"/>
<dbReference type="EMBL" id="PGOL01001432">
    <property type="protein sequence ID" value="PKI58152.1"/>
    <property type="molecule type" value="Genomic_DNA"/>
</dbReference>
<protein>
    <submittedName>
        <fullName evidence="3">Uncharacterized protein</fullName>
    </submittedName>
</protein>
<dbReference type="PROSITE" id="PS51257">
    <property type="entry name" value="PROKAR_LIPOPROTEIN"/>
    <property type="match status" value="1"/>
</dbReference>
<dbReference type="AlphaFoldDB" id="A0A2I0JPE9"/>
<dbReference type="Proteomes" id="UP000233551">
    <property type="component" value="Unassembled WGS sequence"/>
</dbReference>
<evidence type="ECO:0000256" key="1">
    <source>
        <dbReference type="SAM" id="MobiDB-lite"/>
    </source>
</evidence>
<accession>A0A2I0JPE9</accession>
<evidence type="ECO:0000313" key="3">
    <source>
        <dbReference type="EMBL" id="PKI58152.1"/>
    </source>
</evidence>